<dbReference type="UniPathway" id="UPA00214"/>
<protein>
    <recommendedName>
        <fullName evidence="5 8">UDP-glucose 4-epimerase</fullName>
        <ecNumber evidence="4 8">5.1.3.2</ecNumber>
    </recommendedName>
</protein>
<dbReference type="CDD" id="cd05247">
    <property type="entry name" value="UDP_G4E_1_SDR_e"/>
    <property type="match status" value="1"/>
</dbReference>
<dbReference type="OrthoDB" id="9811743at2"/>
<dbReference type="InterPro" id="IPR005886">
    <property type="entry name" value="UDP_G4E"/>
</dbReference>
<evidence type="ECO:0000256" key="7">
    <source>
        <dbReference type="ARBA" id="ARBA00023235"/>
    </source>
</evidence>
<evidence type="ECO:0000256" key="3">
    <source>
        <dbReference type="ARBA" id="ARBA00007637"/>
    </source>
</evidence>
<reference evidence="10 11" key="1">
    <citation type="submission" date="2018-03" db="EMBL/GenBank/DDBJ databases">
        <title>Genome sequence of Clostridium vincentii DSM 10228.</title>
        <authorList>
            <person name="Poehlein A."/>
            <person name="Daniel R."/>
        </authorList>
    </citation>
    <scope>NUCLEOTIDE SEQUENCE [LARGE SCALE GENOMIC DNA]</scope>
    <source>
        <strain evidence="10 11">DSM 10228</strain>
    </source>
</reference>
<evidence type="ECO:0000256" key="5">
    <source>
        <dbReference type="ARBA" id="ARBA00018569"/>
    </source>
</evidence>
<dbReference type="EC" id="5.1.3.2" evidence="4 8"/>
<gene>
    <name evidence="10" type="primary">lnpD</name>
    <name evidence="10" type="ORF">CLVI_03950</name>
</gene>
<comment type="cofactor">
    <cofactor evidence="2 8">
        <name>NAD(+)</name>
        <dbReference type="ChEBI" id="CHEBI:57540"/>
    </cofactor>
</comment>
<keyword evidence="6 8" id="KW-0520">NAD</keyword>
<comment type="similarity">
    <text evidence="3 8">Belongs to the NAD(P)-dependent epimerase/dehydratase family.</text>
</comment>
<dbReference type="Pfam" id="PF16363">
    <property type="entry name" value="GDP_Man_Dehyd"/>
    <property type="match status" value="1"/>
</dbReference>
<dbReference type="EMBL" id="PVXQ01000003">
    <property type="protein sequence ID" value="PRR84097.1"/>
    <property type="molecule type" value="Genomic_DNA"/>
</dbReference>
<comment type="subunit">
    <text evidence="8">Homodimer.</text>
</comment>
<comment type="catalytic activity">
    <reaction evidence="1 8">
        <text>UDP-alpha-D-glucose = UDP-alpha-D-galactose</text>
        <dbReference type="Rhea" id="RHEA:22168"/>
        <dbReference type="ChEBI" id="CHEBI:58885"/>
        <dbReference type="ChEBI" id="CHEBI:66914"/>
        <dbReference type="EC" id="5.1.3.2"/>
    </reaction>
</comment>
<evidence type="ECO:0000256" key="4">
    <source>
        <dbReference type="ARBA" id="ARBA00013189"/>
    </source>
</evidence>
<keyword evidence="7 8" id="KW-0413">Isomerase</keyword>
<dbReference type="NCBIfam" id="TIGR01179">
    <property type="entry name" value="galE"/>
    <property type="match status" value="1"/>
</dbReference>
<dbReference type="Gene3D" id="3.40.50.720">
    <property type="entry name" value="NAD(P)-binding Rossmann-like Domain"/>
    <property type="match status" value="1"/>
</dbReference>
<name>A0A2T0BJR5_9CLOT</name>
<accession>A0A2T0BJR5</accession>
<comment type="caution">
    <text evidence="10">The sequence shown here is derived from an EMBL/GenBank/DDBJ whole genome shotgun (WGS) entry which is preliminary data.</text>
</comment>
<sequence>MSVLITGGLGYIGSHTAIELLQSGKEIVVIDNLCNSKEIVKDKIICITKKDFKFYNINLLNGNAVEKVFKENNIKSVIHFAALKAVGESVKNPLEYYDNNIISTLVILKLMKRYGIKDIVFSSSAAVYGNAESMPIKENQSLSVNNPYGRTKLIIEYILKDLYKSDNTWNIALLRYFNPIGAHESGLIGEDPNGIPNNLLPYISKVAMGQLKEVSVYGNDYPTIDGTGVRDYIHVVDIAKGHIKALEKLDNKLGLVIYNLGTGKGVSVLQIIELFKKVTNKDIPYKIVGRREGDVAQCYADPTKAQKELGWQAEKNINQMCKDAWNWQRKNPNGYN</sequence>
<dbReference type="NCBIfam" id="NF007956">
    <property type="entry name" value="PRK10675.1"/>
    <property type="match status" value="1"/>
</dbReference>
<keyword evidence="11" id="KW-1185">Reference proteome</keyword>
<dbReference type="PANTHER" id="PTHR43725:SF47">
    <property type="entry name" value="UDP-GLUCOSE 4-EPIMERASE"/>
    <property type="match status" value="1"/>
</dbReference>
<evidence type="ECO:0000256" key="1">
    <source>
        <dbReference type="ARBA" id="ARBA00000083"/>
    </source>
</evidence>
<keyword evidence="8" id="KW-0119">Carbohydrate metabolism</keyword>
<evidence type="ECO:0000313" key="11">
    <source>
        <dbReference type="Proteomes" id="UP000239471"/>
    </source>
</evidence>
<feature type="domain" description="NAD(P)-binding" evidence="9">
    <location>
        <begin position="4"/>
        <end position="323"/>
    </location>
</feature>
<dbReference type="Proteomes" id="UP000239471">
    <property type="component" value="Unassembled WGS sequence"/>
</dbReference>
<dbReference type="RefSeq" id="WP_106058436.1">
    <property type="nucleotide sequence ID" value="NZ_PVXQ01000003.1"/>
</dbReference>
<dbReference type="SUPFAM" id="SSF51735">
    <property type="entry name" value="NAD(P)-binding Rossmann-fold domains"/>
    <property type="match status" value="1"/>
</dbReference>
<dbReference type="GO" id="GO:0005829">
    <property type="term" value="C:cytosol"/>
    <property type="evidence" value="ECO:0007669"/>
    <property type="project" value="TreeGrafter"/>
</dbReference>
<dbReference type="PRINTS" id="PR01713">
    <property type="entry name" value="NUCEPIMERASE"/>
</dbReference>
<dbReference type="InterPro" id="IPR016040">
    <property type="entry name" value="NAD(P)-bd_dom"/>
</dbReference>
<evidence type="ECO:0000256" key="8">
    <source>
        <dbReference type="RuleBase" id="RU366046"/>
    </source>
</evidence>
<evidence type="ECO:0000259" key="9">
    <source>
        <dbReference type="Pfam" id="PF16363"/>
    </source>
</evidence>
<evidence type="ECO:0000256" key="2">
    <source>
        <dbReference type="ARBA" id="ARBA00001911"/>
    </source>
</evidence>
<evidence type="ECO:0000256" key="6">
    <source>
        <dbReference type="ARBA" id="ARBA00023027"/>
    </source>
</evidence>
<organism evidence="10 11">
    <name type="scientific">Clostridium vincentii</name>
    <dbReference type="NCBI Taxonomy" id="52704"/>
    <lineage>
        <taxon>Bacteria</taxon>
        <taxon>Bacillati</taxon>
        <taxon>Bacillota</taxon>
        <taxon>Clostridia</taxon>
        <taxon>Eubacteriales</taxon>
        <taxon>Clostridiaceae</taxon>
        <taxon>Clostridium</taxon>
    </lineage>
</organism>
<proteinExistence type="inferred from homology"/>
<dbReference type="GO" id="GO:0003978">
    <property type="term" value="F:UDP-glucose 4-epimerase activity"/>
    <property type="evidence" value="ECO:0007669"/>
    <property type="project" value="UniProtKB-UniRule"/>
</dbReference>
<comment type="pathway">
    <text evidence="8">Carbohydrate metabolism; galactose metabolism.</text>
</comment>
<dbReference type="AlphaFoldDB" id="A0A2T0BJR5"/>
<dbReference type="Gene3D" id="3.90.25.10">
    <property type="entry name" value="UDP-galactose 4-epimerase, domain 1"/>
    <property type="match status" value="1"/>
</dbReference>
<dbReference type="GO" id="GO:0006012">
    <property type="term" value="P:galactose metabolic process"/>
    <property type="evidence" value="ECO:0007669"/>
    <property type="project" value="UniProtKB-UniPathway"/>
</dbReference>
<dbReference type="InterPro" id="IPR036291">
    <property type="entry name" value="NAD(P)-bd_dom_sf"/>
</dbReference>
<evidence type="ECO:0000313" key="10">
    <source>
        <dbReference type="EMBL" id="PRR84097.1"/>
    </source>
</evidence>
<dbReference type="PANTHER" id="PTHR43725">
    <property type="entry name" value="UDP-GLUCOSE 4-EPIMERASE"/>
    <property type="match status" value="1"/>
</dbReference>